<evidence type="ECO:0000313" key="12">
    <source>
        <dbReference type="Proteomes" id="UP001153714"/>
    </source>
</evidence>
<evidence type="ECO:0000256" key="6">
    <source>
        <dbReference type="ARBA" id="ARBA00023136"/>
    </source>
</evidence>
<reference evidence="11" key="2">
    <citation type="submission" date="2022-10" db="EMBL/GenBank/DDBJ databases">
        <authorList>
            <consortium name="ENA_rothamsted_submissions"/>
            <consortium name="culmorum"/>
            <person name="King R."/>
        </authorList>
    </citation>
    <scope>NUCLEOTIDE SEQUENCE</scope>
</reference>
<comment type="similarity">
    <text evidence="2">Belongs to the glutamate-gated ion channel (TC 1.A.10.1) family.</text>
</comment>
<dbReference type="Proteomes" id="UP001153714">
    <property type="component" value="Chromosome 8"/>
</dbReference>
<evidence type="ECO:0000259" key="10">
    <source>
        <dbReference type="Pfam" id="PF00060"/>
    </source>
</evidence>
<accession>A0A9N9RFS6</accession>
<dbReference type="GO" id="GO:0050906">
    <property type="term" value="P:detection of stimulus involved in sensory perception"/>
    <property type="evidence" value="ECO:0007669"/>
    <property type="project" value="UniProtKB-ARBA"/>
</dbReference>
<comment type="subcellular location">
    <subcellularLocation>
        <location evidence="1">Cell membrane</location>
        <topology evidence="1">Multi-pass membrane protein</topology>
    </subcellularLocation>
</comment>
<dbReference type="Gene3D" id="3.40.190.10">
    <property type="entry name" value="Periplasmic binding protein-like II"/>
    <property type="match status" value="1"/>
</dbReference>
<keyword evidence="4 9" id="KW-0812">Transmembrane</keyword>
<protein>
    <recommendedName>
        <fullName evidence="10">Ionotropic glutamate receptor C-terminal domain-containing protein</fullName>
    </recommendedName>
</protein>
<dbReference type="InterPro" id="IPR052192">
    <property type="entry name" value="Insect_Ionotropic_Sensory_Rcpt"/>
</dbReference>
<dbReference type="AlphaFoldDB" id="A0A9N9RFS6"/>
<dbReference type="SUPFAM" id="SSF53850">
    <property type="entry name" value="Periplasmic binding protein-like II"/>
    <property type="match status" value="1"/>
</dbReference>
<keyword evidence="6 9" id="KW-0472">Membrane</keyword>
<evidence type="ECO:0000256" key="5">
    <source>
        <dbReference type="ARBA" id="ARBA00022989"/>
    </source>
</evidence>
<sequence length="380" mass="43038">MANVIQESNNTKDHMLKEDRLDLQHDADTKLCWIAATHAFEMLNATPRYIFSYRWGYLVDGRWTGMIADIVSNKADLATNCFLFADRLDVVTYTDVVAPIRTRFIFRQPPLTSVSNIFSLPFSTSVWVAISASQLDGSIADALLLTMSAVAQQGCFIEPRRAPGRIMEWVLFAALMALYAAYSANIVVLLQAPSNSIRSLAHLSESKMTLAALDVDYSRFLLNQHKDKIHLEITKRVISENDKPQFYSINDGTEKIRQGMFALHSLVGPIYRRIKDTFLESEKCDLTEIDYVNGFDAFIPVKKDSPYLEMIRVVFKQIRESGLQSALVKRFQVQKPRCSNTMSAFSSVGFLDLAPVLIFMLYGTALSIFILIAEIVYYKM</sequence>
<dbReference type="InterPro" id="IPR001320">
    <property type="entry name" value="Iontro_rcpt_C"/>
</dbReference>
<dbReference type="PANTHER" id="PTHR42643:SF33">
    <property type="entry name" value="GLUTAMATE RECEPTOR 2-LIKE PROTEIN"/>
    <property type="match status" value="1"/>
</dbReference>
<evidence type="ECO:0000256" key="8">
    <source>
        <dbReference type="ARBA" id="ARBA00023180"/>
    </source>
</evidence>
<dbReference type="GO" id="GO:0005886">
    <property type="term" value="C:plasma membrane"/>
    <property type="evidence" value="ECO:0007669"/>
    <property type="project" value="UniProtKB-SubCell"/>
</dbReference>
<keyword evidence="8" id="KW-0325">Glycoprotein</keyword>
<dbReference type="Gene3D" id="1.10.287.70">
    <property type="match status" value="1"/>
</dbReference>
<reference evidence="11" key="1">
    <citation type="submission" date="2021-12" db="EMBL/GenBank/DDBJ databases">
        <authorList>
            <person name="King R."/>
        </authorList>
    </citation>
    <scope>NUCLEOTIDE SEQUENCE</scope>
</reference>
<evidence type="ECO:0000256" key="3">
    <source>
        <dbReference type="ARBA" id="ARBA00022475"/>
    </source>
</evidence>
<evidence type="ECO:0000313" key="11">
    <source>
        <dbReference type="EMBL" id="CAG9795919.1"/>
    </source>
</evidence>
<evidence type="ECO:0000256" key="7">
    <source>
        <dbReference type="ARBA" id="ARBA00023170"/>
    </source>
</evidence>
<keyword evidence="7" id="KW-0675">Receptor</keyword>
<name>A0A9N9RFS6_9NEOP</name>
<evidence type="ECO:0000256" key="2">
    <source>
        <dbReference type="ARBA" id="ARBA00008685"/>
    </source>
</evidence>
<feature type="transmembrane region" description="Helical" evidence="9">
    <location>
        <begin position="353"/>
        <end position="378"/>
    </location>
</feature>
<dbReference type="GO" id="GO:0015276">
    <property type="term" value="F:ligand-gated monoatomic ion channel activity"/>
    <property type="evidence" value="ECO:0007669"/>
    <property type="project" value="InterPro"/>
</dbReference>
<dbReference type="OrthoDB" id="6891213at2759"/>
<feature type="transmembrane region" description="Helical" evidence="9">
    <location>
        <begin position="169"/>
        <end position="190"/>
    </location>
</feature>
<feature type="domain" description="Ionotropic glutamate receptor C-terminal" evidence="10">
    <location>
        <begin position="135"/>
        <end position="354"/>
    </location>
</feature>
<keyword evidence="5 9" id="KW-1133">Transmembrane helix</keyword>
<dbReference type="Pfam" id="PF00060">
    <property type="entry name" value="Lig_chan"/>
    <property type="match status" value="1"/>
</dbReference>
<gene>
    <name evidence="11" type="ORF">DIATSA_LOCUS13150</name>
</gene>
<keyword evidence="3" id="KW-1003">Cell membrane</keyword>
<evidence type="ECO:0000256" key="9">
    <source>
        <dbReference type="SAM" id="Phobius"/>
    </source>
</evidence>
<dbReference type="PANTHER" id="PTHR42643">
    <property type="entry name" value="IONOTROPIC RECEPTOR 20A-RELATED"/>
    <property type="match status" value="1"/>
</dbReference>
<organism evidence="11 12">
    <name type="scientific">Diatraea saccharalis</name>
    <name type="common">sugarcane borer</name>
    <dbReference type="NCBI Taxonomy" id="40085"/>
    <lineage>
        <taxon>Eukaryota</taxon>
        <taxon>Metazoa</taxon>
        <taxon>Ecdysozoa</taxon>
        <taxon>Arthropoda</taxon>
        <taxon>Hexapoda</taxon>
        <taxon>Insecta</taxon>
        <taxon>Pterygota</taxon>
        <taxon>Neoptera</taxon>
        <taxon>Endopterygota</taxon>
        <taxon>Lepidoptera</taxon>
        <taxon>Glossata</taxon>
        <taxon>Ditrysia</taxon>
        <taxon>Pyraloidea</taxon>
        <taxon>Crambidae</taxon>
        <taxon>Crambinae</taxon>
        <taxon>Diatraea</taxon>
    </lineage>
</organism>
<keyword evidence="12" id="KW-1185">Reference proteome</keyword>
<evidence type="ECO:0000256" key="4">
    <source>
        <dbReference type="ARBA" id="ARBA00022692"/>
    </source>
</evidence>
<evidence type="ECO:0000256" key="1">
    <source>
        <dbReference type="ARBA" id="ARBA00004651"/>
    </source>
</evidence>
<proteinExistence type="inferred from homology"/>
<dbReference type="EMBL" id="OU893339">
    <property type="protein sequence ID" value="CAG9795919.1"/>
    <property type="molecule type" value="Genomic_DNA"/>
</dbReference>